<protein>
    <submittedName>
        <fullName evidence="1">Uncharacterized protein</fullName>
    </submittedName>
</protein>
<keyword evidence="2" id="KW-1185">Reference proteome</keyword>
<sequence>MAKASKARRPRATAPRKSTANRLFDDALSLASTLADGRKRAGADKIVEFAEAARHFGETLDDFPQLRAYSDTAADNLDNLADYIVATDIPDMLDDFAGFARRQPVATLTLGVAAGLAVTQLMHGWPIPMKRKSSAGRGRKRRTPRKALN</sequence>
<reference evidence="1" key="1">
    <citation type="submission" date="2021-01" db="EMBL/GenBank/DDBJ databases">
        <authorList>
            <person name="Sun Q."/>
        </authorList>
    </citation>
    <scope>NUCLEOTIDE SEQUENCE</scope>
    <source>
        <strain evidence="1">YIM B02566</strain>
    </source>
</reference>
<evidence type="ECO:0000313" key="2">
    <source>
        <dbReference type="Proteomes" id="UP000616151"/>
    </source>
</evidence>
<proteinExistence type="predicted"/>
<evidence type="ECO:0000313" key="1">
    <source>
        <dbReference type="EMBL" id="MBK1864979.1"/>
    </source>
</evidence>
<name>A0ACC5QX75_9HYPH</name>
<dbReference type="Proteomes" id="UP000616151">
    <property type="component" value="Unassembled WGS sequence"/>
</dbReference>
<comment type="caution">
    <text evidence="1">The sequence shown here is derived from an EMBL/GenBank/DDBJ whole genome shotgun (WGS) entry which is preliminary data.</text>
</comment>
<dbReference type="EMBL" id="JAENHL010000004">
    <property type="protein sequence ID" value="MBK1864979.1"/>
    <property type="molecule type" value="Genomic_DNA"/>
</dbReference>
<accession>A0ACC5QX75</accession>
<gene>
    <name evidence="1" type="ORF">JHL16_01330</name>
</gene>
<organism evidence="1 2">
    <name type="scientific">Taklimakanibacter albus</name>
    <dbReference type="NCBI Taxonomy" id="2800327"/>
    <lineage>
        <taxon>Bacteria</taxon>
        <taxon>Pseudomonadati</taxon>
        <taxon>Pseudomonadota</taxon>
        <taxon>Alphaproteobacteria</taxon>
        <taxon>Hyphomicrobiales</taxon>
        <taxon>Aestuariivirgaceae</taxon>
        <taxon>Taklimakanibacter</taxon>
    </lineage>
</organism>